<accession>A0A2C9P6V7</accession>
<dbReference type="AlphaFoldDB" id="A0A2C9P6V7"/>
<evidence type="ECO:0000313" key="3">
    <source>
        <dbReference type="Proteomes" id="UP000197157"/>
    </source>
</evidence>
<reference evidence="2 3" key="1">
    <citation type="submission" date="2017-06" db="EMBL/GenBank/DDBJ databases">
        <title>Salmonella reference genomes for public health.</title>
        <authorList>
            <person name="Robertson J."/>
            <person name="Yoshida C."/>
            <person name="Gurnik S."/>
            <person name="Nash J."/>
        </authorList>
    </citation>
    <scope>NUCLEOTIDE SEQUENCE [LARGE SCALE GENOMIC DNA]</scope>
    <source>
        <strain evidence="2 3">S-1643</strain>
    </source>
</reference>
<organism evidence="2 3">
    <name type="scientific">Salmonella enterica subsp. enterica serovar Macclesfield str. S-1643</name>
    <dbReference type="NCBI Taxonomy" id="1242107"/>
    <lineage>
        <taxon>Bacteria</taxon>
        <taxon>Pseudomonadati</taxon>
        <taxon>Pseudomonadota</taxon>
        <taxon>Gammaproteobacteria</taxon>
        <taxon>Enterobacterales</taxon>
        <taxon>Enterobacteriaceae</taxon>
        <taxon>Salmonella</taxon>
    </lineage>
</organism>
<evidence type="ECO:0000259" key="1">
    <source>
        <dbReference type="Pfam" id="PF05118"/>
    </source>
</evidence>
<proteinExistence type="predicted"/>
<dbReference type="InterPro" id="IPR007803">
    <property type="entry name" value="Asp/Arg/Pro-Hydrxlase"/>
</dbReference>
<dbReference type="EMBL" id="CP022117">
    <property type="protein sequence ID" value="ASG19050.1"/>
    <property type="molecule type" value="Genomic_DNA"/>
</dbReference>
<gene>
    <name evidence="2" type="ORF">LFZ25_22325</name>
</gene>
<protein>
    <recommendedName>
        <fullName evidence="1">Aspartyl/asparaginy/proline hydroxylase domain-containing protein</fullName>
    </recommendedName>
</protein>
<sequence length="26" mass="3064">MIFDETCVHWAENRADQTRIILSSEV</sequence>
<name>A0A2C9P6V7_SALET</name>
<dbReference type="Pfam" id="PF05118">
    <property type="entry name" value="Asp_Arg_Hydrox"/>
    <property type="match status" value="1"/>
</dbReference>
<dbReference type="Proteomes" id="UP000197157">
    <property type="component" value="Chromosome"/>
</dbReference>
<evidence type="ECO:0000313" key="2">
    <source>
        <dbReference type="EMBL" id="ASG19050.1"/>
    </source>
</evidence>
<feature type="domain" description="Aspartyl/asparaginy/proline hydroxylase" evidence="1">
    <location>
        <begin position="1"/>
        <end position="23"/>
    </location>
</feature>